<sequence length="121" mass="13877">MSKVFSSNADERSWQWEILFPPPHSCSSIETEPLNCARSLKSSTQEHHEQDVTQVPRSNPLFCTWFTQVHKGVEKVGEKQQIQLWHETGTVHMHDSDCAVLPYSLTKVRSISSQLMIWPNG</sequence>
<organism evidence="1 2">
    <name type="scientific">Canavalia gladiata</name>
    <name type="common">Sword bean</name>
    <name type="synonym">Dolichos gladiatus</name>
    <dbReference type="NCBI Taxonomy" id="3824"/>
    <lineage>
        <taxon>Eukaryota</taxon>
        <taxon>Viridiplantae</taxon>
        <taxon>Streptophyta</taxon>
        <taxon>Embryophyta</taxon>
        <taxon>Tracheophyta</taxon>
        <taxon>Spermatophyta</taxon>
        <taxon>Magnoliopsida</taxon>
        <taxon>eudicotyledons</taxon>
        <taxon>Gunneridae</taxon>
        <taxon>Pentapetalae</taxon>
        <taxon>rosids</taxon>
        <taxon>fabids</taxon>
        <taxon>Fabales</taxon>
        <taxon>Fabaceae</taxon>
        <taxon>Papilionoideae</taxon>
        <taxon>50 kb inversion clade</taxon>
        <taxon>NPAAA clade</taxon>
        <taxon>indigoferoid/millettioid clade</taxon>
        <taxon>Phaseoleae</taxon>
        <taxon>Canavalia</taxon>
    </lineage>
</organism>
<gene>
    <name evidence="1" type="ORF">VNO77_15610</name>
</gene>
<dbReference type="Proteomes" id="UP001367508">
    <property type="component" value="Unassembled WGS sequence"/>
</dbReference>
<dbReference type="EMBL" id="JAYMYQ010000003">
    <property type="protein sequence ID" value="KAK7345135.1"/>
    <property type="molecule type" value="Genomic_DNA"/>
</dbReference>
<protein>
    <submittedName>
        <fullName evidence="1">Uncharacterized protein</fullName>
    </submittedName>
</protein>
<keyword evidence="2" id="KW-1185">Reference proteome</keyword>
<evidence type="ECO:0000313" key="2">
    <source>
        <dbReference type="Proteomes" id="UP001367508"/>
    </source>
</evidence>
<evidence type="ECO:0000313" key="1">
    <source>
        <dbReference type="EMBL" id="KAK7345135.1"/>
    </source>
</evidence>
<comment type="caution">
    <text evidence="1">The sequence shown here is derived from an EMBL/GenBank/DDBJ whole genome shotgun (WGS) entry which is preliminary data.</text>
</comment>
<accession>A0AAN9LZ57</accession>
<proteinExistence type="predicted"/>
<dbReference type="AlphaFoldDB" id="A0AAN9LZ57"/>
<reference evidence="1 2" key="1">
    <citation type="submission" date="2024-01" db="EMBL/GenBank/DDBJ databases">
        <title>The genomes of 5 underutilized Papilionoideae crops provide insights into root nodulation and disease resistanc.</title>
        <authorList>
            <person name="Jiang F."/>
        </authorList>
    </citation>
    <scope>NUCLEOTIDE SEQUENCE [LARGE SCALE GENOMIC DNA]</scope>
    <source>
        <strain evidence="1">LVBAO_FW01</strain>
        <tissue evidence="1">Leaves</tissue>
    </source>
</reference>
<name>A0AAN9LZ57_CANGL</name>